<gene>
    <name evidence="3" type="ORF">Tci_833652</name>
</gene>
<feature type="coiled-coil region" evidence="1">
    <location>
        <begin position="102"/>
        <end position="136"/>
    </location>
</feature>
<evidence type="ECO:0000256" key="2">
    <source>
        <dbReference type="SAM" id="MobiDB-lite"/>
    </source>
</evidence>
<feature type="non-terminal residue" evidence="3">
    <location>
        <position position="1"/>
    </location>
</feature>
<reference evidence="3" key="1">
    <citation type="journal article" date="2019" name="Sci. Rep.">
        <title>Draft genome of Tanacetum cinerariifolium, the natural source of mosquito coil.</title>
        <authorList>
            <person name="Yamashiro T."/>
            <person name="Shiraishi A."/>
            <person name="Satake H."/>
            <person name="Nakayama K."/>
        </authorList>
    </citation>
    <scope>NUCLEOTIDE SEQUENCE</scope>
</reference>
<protein>
    <submittedName>
        <fullName evidence="3">Uncharacterized protein</fullName>
    </submittedName>
</protein>
<comment type="caution">
    <text evidence="3">The sequence shown here is derived from an EMBL/GenBank/DDBJ whole genome shotgun (WGS) entry which is preliminary data.</text>
</comment>
<sequence>TDKAKYVSEWLDIVLTTLETRKGASTIAKQFDEIKLKDLSKFLKNVPTDFIDLDSLKDDHIIIVDESKEDDEDKDEGIHAEYNVETKDTSVPKPPSPRSIQLEELTNQVLILQSQKRRLKLEKNKAEAEVALLSAQPSLPNVTQLTKLLVKSLKPEFSKILYAHDFSTPLPTEVKELPSNFKELTEEVKGLKKHVHELEIKLTEDLKDIPPKLEEFTKTVTSLTSQAIASALKKTKDASVPSAGQADTQPAEGEKNTNQTTISQYF</sequence>
<proteinExistence type="predicted"/>
<keyword evidence="1" id="KW-0175">Coiled coil</keyword>
<accession>A0A699Q991</accession>
<evidence type="ECO:0000313" key="3">
    <source>
        <dbReference type="EMBL" id="GFC61682.1"/>
    </source>
</evidence>
<dbReference type="AlphaFoldDB" id="A0A699Q991"/>
<organism evidence="3">
    <name type="scientific">Tanacetum cinerariifolium</name>
    <name type="common">Dalmatian daisy</name>
    <name type="synonym">Chrysanthemum cinerariifolium</name>
    <dbReference type="NCBI Taxonomy" id="118510"/>
    <lineage>
        <taxon>Eukaryota</taxon>
        <taxon>Viridiplantae</taxon>
        <taxon>Streptophyta</taxon>
        <taxon>Embryophyta</taxon>
        <taxon>Tracheophyta</taxon>
        <taxon>Spermatophyta</taxon>
        <taxon>Magnoliopsida</taxon>
        <taxon>eudicotyledons</taxon>
        <taxon>Gunneridae</taxon>
        <taxon>Pentapetalae</taxon>
        <taxon>asterids</taxon>
        <taxon>campanulids</taxon>
        <taxon>Asterales</taxon>
        <taxon>Asteraceae</taxon>
        <taxon>Asteroideae</taxon>
        <taxon>Anthemideae</taxon>
        <taxon>Anthemidinae</taxon>
        <taxon>Tanacetum</taxon>
    </lineage>
</organism>
<feature type="region of interest" description="Disordered" evidence="2">
    <location>
        <begin position="234"/>
        <end position="266"/>
    </location>
</feature>
<name>A0A699Q991_TANCI</name>
<dbReference type="EMBL" id="BKCJ010990690">
    <property type="protein sequence ID" value="GFC61682.1"/>
    <property type="molecule type" value="Genomic_DNA"/>
</dbReference>
<feature type="compositionally biased region" description="Polar residues" evidence="2">
    <location>
        <begin position="256"/>
        <end position="266"/>
    </location>
</feature>
<evidence type="ECO:0000256" key="1">
    <source>
        <dbReference type="SAM" id="Coils"/>
    </source>
</evidence>